<feature type="transmembrane region" description="Helical" evidence="6">
    <location>
        <begin position="266"/>
        <end position="284"/>
    </location>
</feature>
<dbReference type="SUPFAM" id="SSF103481">
    <property type="entry name" value="Multidrug resistance efflux transporter EmrE"/>
    <property type="match status" value="2"/>
</dbReference>
<dbReference type="RefSeq" id="WP_110308765.1">
    <property type="nucleotide sequence ID" value="NZ_QICL01000001.1"/>
</dbReference>
<evidence type="ECO:0000256" key="3">
    <source>
        <dbReference type="ARBA" id="ARBA00022692"/>
    </source>
</evidence>
<feature type="transmembrane region" description="Helical" evidence="6">
    <location>
        <begin position="122"/>
        <end position="144"/>
    </location>
</feature>
<feature type="transmembrane region" description="Helical" evidence="6">
    <location>
        <begin position="65"/>
        <end position="86"/>
    </location>
</feature>
<dbReference type="AlphaFoldDB" id="A0A2V3PUJ3"/>
<feature type="transmembrane region" description="Helical" evidence="6">
    <location>
        <begin position="92"/>
        <end position="110"/>
    </location>
</feature>
<reference evidence="8 9" key="1">
    <citation type="submission" date="2018-03" db="EMBL/GenBank/DDBJ databases">
        <title>Genomic Encyclopedia of Archaeal and Bacterial Type Strains, Phase II (KMG-II): from individual species to whole genera.</title>
        <authorList>
            <person name="Goeker M."/>
        </authorList>
    </citation>
    <scope>NUCLEOTIDE SEQUENCE [LARGE SCALE GENOMIC DNA]</scope>
    <source>
        <strain evidence="8 9">DSM 100214</strain>
    </source>
</reference>
<dbReference type="PANTHER" id="PTHR42920:SF5">
    <property type="entry name" value="EAMA DOMAIN-CONTAINING PROTEIN"/>
    <property type="match status" value="1"/>
</dbReference>
<dbReference type="InterPro" id="IPR037185">
    <property type="entry name" value="EmrE-like"/>
</dbReference>
<dbReference type="Pfam" id="PF00892">
    <property type="entry name" value="EamA"/>
    <property type="match status" value="2"/>
</dbReference>
<sequence>MKKSRIYLGLLVLGTAFWGISFPLVKEGISIVHPFSFLMYRFLLAALVLSILFSKQLKQINWQTIKYGVWVGIPLLLAILLQTIGLQYTSSANASFISGMDVLLIPILKFCVFRKAIKPKTWLACTMALAGLYVIAMASAGSSFNRGDMYAVGGAIAFAAYVLMVGKYNNKVETISLVIVQLYTCTIVYAVLAFATVDFSHMVLPMDWNVWKAVLFTGIFATAYMYGIQNVSQKYIEEEKVALTYLCEPVFATLAAYVLISEPITIRTIIGGGLILLSMFISEYRFKYIPFLRTVDKVHQ</sequence>
<dbReference type="InterPro" id="IPR000620">
    <property type="entry name" value="EamA_dom"/>
</dbReference>
<evidence type="ECO:0000313" key="9">
    <source>
        <dbReference type="Proteomes" id="UP000247973"/>
    </source>
</evidence>
<keyword evidence="5 6" id="KW-0472">Membrane</keyword>
<evidence type="ECO:0000259" key="7">
    <source>
        <dbReference type="Pfam" id="PF00892"/>
    </source>
</evidence>
<feature type="transmembrane region" description="Helical" evidence="6">
    <location>
        <begin position="241"/>
        <end position="260"/>
    </location>
</feature>
<gene>
    <name evidence="8" type="ORF">CLV62_10135</name>
</gene>
<evidence type="ECO:0000256" key="1">
    <source>
        <dbReference type="ARBA" id="ARBA00004651"/>
    </source>
</evidence>
<name>A0A2V3PUJ3_9BACT</name>
<evidence type="ECO:0000256" key="5">
    <source>
        <dbReference type="ARBA" id="ARBA00023136"/>
    </source>
</evidence>
<feature type="transmembrane region" description="Helical" evidence="6">
    <location>
        <begin position="31"/>
        <end position="53"/>
    </location>
</feature>
<dbReference type="InterPro" id="IPR051258">
    <property type="entry name" value="Diverse_Substrate_Transporter"/>
</dbReference>
<comment type="subcellular location">
    <subcellularLocation>
        <location evidence="1">Cell membrane</location>
        <topology evidence="1">Multi-pass membrane protein</topology>
    </subcellularLocation>
</comment>
<feature type="transmembrane region" description="Helical" evidence="6">
    <location>
        <begin position="7"/>
        <end position="25"/>
    </location>
</feature>
<evidence type="ECO:0000256" key="4">
    <source>
        <dbReference type="ARBA" id="ARBA00022989"/>
    </source>
</evidence>
<evidence type="ECO:0000256" key="2">
    <source>
        <dbReference type="ARBA" id="ARBA00022475"/>
    </source>
</evidence>
<proteinExistence type="predicted"/>
<keyword evidence="3 6" id="KW-0812">Transmembrane</keyword>
<comment type="caution">
    <text evidence="8">The sequence shown here is derived from an EMBL/GenBank/DDBJ whole genome shotgun (WGS) entry which is preliminary data.</text>
</comment>
<keyword evidence="4 6" id="KW-1133">Transmembrane helix</keyword>
<feature type="transmembrane region" description="Helical" evidence="6">
    <location>
        <begin position="150"/>
        <end position="168"/>
    </location>
</feature>
<keyword evidence="2" id="KW-1003">Cell membrane</keyword>
<dbReference type="EMBL" id="QICL01000001">
    <property type="protein sequence ID" value="PXV68772.1"/>
    <property type="molecule type" value="Genomic_DNA"/>
</dbReference>
<dbReference type="OrthoDB" id="9150437at2"/>
<accession>A0A2V3PUJ3</accession>
<feature type="transmembrane region" description="Helical" evidence="6">
    <location>
        <begin position="209"/>
        <end position="229"/>
    </location>
</feature>
<keyword evidence="9" id="KW-1185">Reference proteome</keyword>
<dbReference type="GO" id="GO:0005886">
    <property type="term" value="C:plasma membrane"/>
    <property type="evidence" value="ECO:0007669"/>
    <property type="project" value="UniProtKB-SubCell"/>
</dbReference>
<evidence type="ECO:0000256" key="6">
    <source>
        <dbReference type="SAM" id="Phobius"/>
    </source>
</evidence>
<organism evidence="8 9">
    <name type="scientific">Dysgonomonas alginatilytica</name>
    <dbReference type="NCBI Taxonomy" id="1605892"/>
    <lineage>
        <taxon>Bacteria</taxon>
        <taxon>Pseudomonadati</taxon>
        <taxon>Bacteroidota</taxon>
        <taxon>Bacteroidia</taxon>
        <taxon>Bacteroidales</taxon>
        <taxon>Dysgonomonadaceae</taxon>
        <taxon>Dysgonomonas</taxon>
    </lineage>
</organism>
<evidence type="ECO:0000313" key="8">
    <source>
        <dbReference type="EMBL" id="PXV68772.1"/>
    </source>
</evidence>
<feature type="transmembrane region" description="Helical" evidence="6">
    <location>
        <begin position="175"/>
        <end position="197"/>
    </location>
</feature>
<protein>
    <submittedName>
        <fullName evidence="8">Drug/metabolite transporter (DMT)-like permease</fullName>
    </submittedName>
</protein>
<feature type="domain" description="EamA" evidence="7">
    <location>
        <begin position="9"/>
        <end position="136"/>
    </location>
</feature>
<dbReference type="PANTHER" id="PTHR42920">
    <property type="entry name" value="OS03G0707200 PROTEIN-RELATED"/>
    <property type="match status" value="1"/>
</dbReference>
<dbReference type="Proteomes" id="UP000247973">
    <property type="component" value="Unassembled WGS sequence"/>
</dbReference>
<feature type="domain" description="EamA" evidence="7">
    <location>
        <begin position="146"/>
        <end position="281"/>
    </location>
</feature>